<gene>
    <name evidence="2" type="ORF">R5W23_002238</name>
</gene>
<proteinExistence type="predicted"/>
<organism evidence="2 3">
    <name type="scientific">Gemmata algarum</name>
    <dbReference type="NCBI Taxonomy" id="2975278"/>
    <lineage>
        <taxon>Bacteria</taxon>
        <taxon>Pseudomonadati</taxon>
        <taxon>Planctomycetota</taxon>
        <taxon>Planctomycetia</taxon>
        <taxon>Gemmatales</taxon>
        <taxon>Gemmataceae</taxon>
        <taxon>Gemmata</taxon>
    </lineage>
</organism>
<dbReference type="RefSeq" id="WP_320687472.1">
    <property type="nucleotide sequence ID" value="NZ_JAXBLV010000187.1"/>
</dbReference>
<feature type="compositionally biased region" description="Basic and acidic residues" evidence="1">
    <location>
        <begin position="9"/>
        <end position="32"/>
    </location>
</feature>
<dbReference type="Proteomes" id="UP001272242">
    <property type="component" value="Unassembled WGS sequence"/>
</dbReference>
<evidence type="ECO:0000256" key="1">
    <source>
        <dbReference type="SAM" id="MobiDB-lite"/>
    </source>
</evidence>
<accession>A0ABU5F2M1</accession>
<evidence type="ECO:0008006" key="4">
    <source>
        <dbReference type="Google" id="ProtNLM"/>
    </source>
</evidence>
<feature type="region of interest" description="Disordered" evidence="1">
    <location>
        <begin position="1"/>
        <end position="35"/>
    </location>
</feature>
<keyword evidence="3" id="KW-1185">Reference proteome</keyword>
<evidence type="ECO:0000313" key="2">
    <source>
        <dbReference type="EMBL" id="MDY3560987.1"/>
    </source>
</evidence>
<evidence type="ECO:0000313" key="3">
    <source>
        <dbReference type="Proteomes" id="UP001272242"/>
    </source>
</evidence>
<dbReference type="EMBL" id="JAXBLV010000187">
    <property type="protein sequence ID" value="MDY3560987.1"/>
    <property type="molecule type" value="Genomic_DNA"/>
</dbReference>
<reference evidence="3" key="1">
    <citation type="journal article" date="2023" name="Mar. Drugs">
        <title>Gemmata algarum, a Novel Planctomycete Isolated from an Algal Mat, Displays Antimicrobial Activity.</title>
        <authorList>
            <person name="Kumar G."/>
            <person name="Kallscheuer N."/>
            <person name="Kashif M."/>
            <person name="Ahamad S."/>
            <person name="Jagadeeshwari U."/>
            <person name="Pannikurungottu S."/>
            <person name="Haufschild T."/>
            <person name="Kabuu M."/>
            <person name="Sasikala C."/>
            <person name="Jogler C."/>
            <person name="Ramana C."/>
        </authorList>
    </citation>
    <scope>NUCLEOTIDE SEQUENCE [LARGE SCALE GENOMIC DNA]</scope>
    <source>
        <strain evidence="3">JC673</strain>
    </source>
</reference>
<protein>
    <recommendedName>
        <fullName evidence="4">Transposase IS701-like DDE domain-containing protein</fullName>
    </recommendedName>
</protein>
<sequence>MSTSGVGLLDRERKSVEPLSHRVRLPEGRSSTDPKQAIQQFVSPSQWDHGTVLEQYRGHLAHTSASPDGIVPFDDMRPVARGASAERVCLQRVRWRDGTKGMLSGRVA</sequence>
<comment type="caution">
    <text evidence="2">The sequence shown here is derived from an EMBL/GenBank/DDBJ whole genome shotgun (WGS) entry which is preliminary data.</text>
</comment>
<name>A0ABU5F2M1_9BACT</name>